<dbReference type="InterPro" id="IPR036249">
    <property type="entry name" value="Thioredoxin-like_sf"/>
</dbReference>
<dbReference type="InterPro" id="IPR004046">
    <property type="entry name" value="GST_C"/>
</dbReference>
<dbReference type="Pfam" id="PF14497">
    <property type="entry name" value="GST_C_3"/>
    <property type="match status" value="1"/>
</dbReference>
<dbReference type="PATRIC" id="fig|1129794.4.peg.2581"/>
<dbReference type="KEGG" id="gps:C427_2600"/>
<name>K7A4E5_9ALTE</name>
<organism evidence="3 4">
    <name type="scientific">Paraglaciecola psychrophila 170</name>
    <dbReference type="NCBI Taxonomy" id="1129794"/>
    <lineage>
        <taxon>Bacteria</taxon>
        <taxon>Pseudomonadati</taxon>
        <taxon>Pseudomonadota</taxon>
        <taxon>Gammaproteobacteria</taxon>
        <taxon>Alteromonadales</taxon>
        <taxon>Alteromonadaceae</taxon>
        <taxon>Paraglaciecola</taxon>
    </lineage>
</organism>
<evidence type="ECO:0000313" key="3">
    <source>
        <dbReference type="EMBL" id="AGH44709.1"/>
    </source>
</evidence>
<evidence type="ECO:0000259" key="2">
    <source>
        <dbReference type="PROSITE" id="PS50405"/>
    </source>
</evidence>
<protein>
    <recommendedName>
        <fullName evidence="5">Glutathione S-transferase</fullName>
    </recommendedName>
</protein>
<dbReference type="PROSITE" id="PS50405">
    <property type="entry name" value="GST_CTER"/>
    <property type="match status" value="1"/>
</dbReference>
<dbReference type="InterPro" id="IPR010987">
    <property type="entry name" value="Glutathione-S-Trfase_C-like"/>
</dbReference>
<dbReference type="STRING" id="1129794.C427_2600"/>
<dbReference type="CDD" id="cd00570">
    <property type="entry name" value="GST_N_family"/>
    <property type="match status" value="1"/>
</dbReference>
<feature type="domain" description="GST N-terminal" evidence="1">
    <location>
        <begin position="2"/>
        <end position="81"/>
    </location>
</feature>
<dbReference type="PANTHER" id="PTHR12782">
    <property type="entry name" value="MICROSOMAL PROSTAGLANDIN E SYNTHASE-2"/>
    <property type="match status" value="1"/>
</dbReference>
<dbReference type="HOGENOM" id="CLU_039745_2_0_6"/>
<dbReference type="eggNOG" id="COG0625">
    <property type="taxonomic scope" value="Bacteria"/>
</dbReference>
<proteinExistence type="predicted"/>
<dbReference type="InterPro" id="IPR036282">
    <property type="entry name" value="Glutathione-S-Trfase_C_sf"/>
</dbReference>
<dbReference type="RefSeq" id="WP_007637365.1">
    <property type="nucleotide sequence ID" value="NC_020514.1"/>
</dbReference>
<dbReference type="AlphaFoldDB" id="K7A4E5"/>
<dbReference type="PANTHER" id="PTHR12782:SF5">
    <property type="entry name" value="PROSTAGLANDIN E SYNTHASE 2"/>
    <property type="match status" value="1"/>
</dbReference>
<dbReference type="SUPFAM" id="SSF52833">
    <property type="entry name" value="Thioredoxin-like"/>
    <property type="match status" value="1"/>
</dbReference>
<dbReference type="PROSITE" id="PS50404">
    <property type="entry name" value="GST_NTER"/>
    <property type="match status" value="1"/>
</dbReference>
<keyword evidence="4" id="KW-1185">Reference proteome</keyword>
<dbReference type="SUPFAM" id="SSF47616">
    <property type="entry name" value="GST C-terminal domain-like"/>
    <property type="match status" value="1"/>
</dbReference>
<accession>K7A4E5</accession>
<reference evidence="3 4" key="1">
    <citation type="journal article" date="2013" name="Genome Announc.">
        <title>Complete Genome Sequence of Glaciecola psychrophila Strain 170T.</title>
        <authorList>
            <person name="Yin J."/>
            <person name="Chen J."/>
            <person name="Liu G."/>
            <person name="Yu Y."/>
            <person name="Song L."/>
            <person name="Wang X."/>
            <person name="Qu X."/>
        </authorList>
    </citation>
    <scope>NUCLEOTIDE SEQUENCE [LARGE SCALE GENOMIC DNA]</scope>
    <source>
        <strain evidence="3 4">170</strain>
    </source>
</reference>
<dbReference type="OrthoDB" id="5791869at2"/>
<dbReference type="Gene3D" id="3.40.30.110">
    <property type="match status" value="2"/>
</dbReference>
<evidence type="ECO:0000259" key="1">
    <source>
        <dbReference type="PROSITE" id="PS50404"/>
    </source>
</evidence>
<evidence type="ECO:0000313" key="4">
    <source>
        <dbReference type="Proteomes" id="UP000011864"/>
    </source>
</evidence>
<dbReference type="InterPro" id="IPR004045">
    <property type="entry name" value="Glutathione_S-Trfase_N"/>
</dbReference>
<dbReference type="Proteomes" id="UP000011864">
    <property type="component" value="Chromosome"/>
</dbReference>
<dbReference type="Gene3D" id="1.20.1050.10">
    <property type="match status" value="2"/>
</dbReference>
<dbReference type="CDD" id="cd00299">
    <property type="entry name" value="GST_C_family"/>
    <property type="match status" value="1"/>
</dbReference>
<feature type="domain" description="GST C-terminal" evidence="2">
    <location>
        <begin position="87"/>
        <end position="249"/>
    </location>
</feature>
<evidence type="ECO:0008006" key="5">
    <source>
        <dbReference type="Google" id="ProtNLM"/>
    </source>
</evidence>
<dbReference type="EMBL" id="CP003837">
    <property type="protein sequence ID" value="AGH44709.1"/>
    <property type="molecule type" value="Genomic_DNA"/>
</dbReference>
<sequence length="316" mass="35302">MSNFILHHYQASPFAEKIRTILGFKGLSYREVTIPIIMPKPDLTALTGGYRKTPVLQQGRHVYCDTRLIARVIDEHANEHTNEHTLFPQDQAATANILAQWADQHLFGLAVALVFSPLGITELAKKVPPAMLEALVKDRADLRRGATAPKISLETVLSQLPIYLQQFEQQLLDSGPYLLGQQPSIADFSVYHCLWFINNNPAVRAYLQPYPALQKWLVMMINIGHGTVSNISGQDAIDEAKLGEPISNSELNFLEYDGLKHGSQVSVQPSDYGFDPVMGELVLSLLDEVAIKRKDERAGEVYVHFPRIGYQIKSAL</sequence>
<dbReference type="Pfam" id="PF13417">
    <property type="entry name" value="GST_N_3"/>
    <property type="match status" value="1"/>
</dbReference>
<gene>
    <name evidence="3" type="ORF">C427_2600</name>
</gene>